<feature type="domain" description="NADP-dependent oxidoreductase" evidence="1">
    <location>
        <begin position="16"/>
        <end position="270"/>
    </location>
</feature>
<dbReference type="PRINTS" id="PR00069">
    <property type="entry name" value="ALDKETRDTASE"/>
</dbReference>
<dbReference type="InterPro" id="IPR020471">
    <property type="entry name" value="AKR"/>
</dbReference>
<dbReference type="CDD" id="cd19138">
    <property type="entry name" value="AKR_YeaE"/>
    <property type="match status" value="1"/>
</dbReference>
<proteinExistence type="predicted"/>
<dbReference type="Gene3D" id="3.20.20.100">
    <property type="entry name" value="NADP-dependent oxidoreductase domain"/>
    <property type="match status" value="1"/>
</dbReference>
<sequence length="284" mass="31249">MSGTVKLRSGTEVPALGMGTWNMGDNAARRSEELESLRTGIDLGLRVIDTAEMYGNGRSENVVGEAIAGIRDKVYLVTKVVPSNASRKGVLQACRNSLDRLKTDRIDLYLLHWRGSVPLSETIEAFEQLRDDGLIGSWGVSNFDVDDMRELDHTPGGDQCEVNQILYSLDHRGVEFDLLHDDRKRHVATMAYSPIGQGGVLLRNEVLATIAHRHKTSLGAATPAQIALAWVLRQPDLIAIPKASSVKHLRENVAAREIKLSNDDLAALDRAFAPPTRHVSLEMI</sequence>
<dbReference type="RefSeq" id="WP_173577885.1">
    <property type="nucleotide sequence ID" value="NZ_WOSW01000026.1"/>
</dbReference>
<dbReference type="PIRSF" id="PIRSF000097">
    <property type="entry name" value="AKR"/>
    <property type="match status" value="1"/>
</dbReference>
<comment type="caution">
    <text evidence="2">The sequence shown here is derived from an EMBL/GenBank/DDBJ whole genome shotgun (WGS) entry which is preliminary data.</text>
</comment>
<name>A0ABX0KE21_9PROT</name>
<dbReference type="Proteomes" id="UP000615326">
    <property type="component" value="Unassembled WGS sequence"/>
</dbReference>
<organism evidence="2 3">
    <name type="scientific">Acetobacter fallax</name>
    <dbReference type="NCBI Taxonomy" id="1737473"/>
    <lineage>
        <taxon>Bacteria</taxon>
        <taxon>Pseudomonadati</taxon>
        <taxon>Pseudomonadota</taxon>
        <taxon>Alphaproteobacteria</taxon>
        <taxon>Acetobacterales</taxon>
        <taxon>Acetobacteraceae</taxon>
        <taxon>Acetobacter</taxon>
    </lineage>
</organism>
<dbReference type="PANTHER" id="PTHR43638:SF3">
    <property type="entry name" value="ALDEHYDE REDUCTASE"/>
    <property type="match status" value="1"/>
</dbReference>
<dbReference type="InterPro" id="IPR023210">
    <property type="entry name" value="NADP_OxRdtase_dom"/>
</dbReference>
<dbReference type="InterPro" id="IPR036812">
    <property type="entry name" value="NAD(P)_OxRdtase_dom_sf"/>
</dbReference>
<gene>
    <name evidence="2" type="ORF">GOB84_12460</name>
</gene>
<dbReference type="SUPFAM" id="SSF51430">
    <property type="entry name" value="NAD(P)-linked oxidoreductase"/>
    <property type="match status" value="1"/>
</dbReference>
<accession>A0ABX0KE21</accession>
<evidence type="ECO:0000313" key="2">
    <source>
        <dbReference type="EMBL" id="NHO33363.1"/>
    </source>
</evidence>
<keyword evidence="3" id="KW-1185">Reference proteome</keyword>
<reference evidence="2 3" key="1">
    <citation type="journal article" date="2020" name="Int. J. Syst. Evol. Microbiol.">
        <title>Novel acetic acid bacteria from cider fermentations: Acetobacter conturbans sp. nov. and Acetobacter fallax sp. nov.</title>
        <authorList>
            <person name="Sombolestani A.S."/>
            <person name="Cleenwerck I."/>
            <person name="Cnockaert M."/>
            <person name="Borremans W."/>
            <person name="Wieme A.D."/>
            <person name="De Vuyst L."/>
            <person name="Vandamme P."/>
        </authorList>
    </citation>
    <scope>NUCLEOTIDE SEQUENCE [LARGE SCALE GENOMIC DNA]</scope>
    <source>
        <strain evidence="2 3">LMG 1637</strain>
    </source>
</reference>
<protein>
    <submittedName>
        <fullName evidence="2">Aldo/keto reductase</fullName>
    </submittedName>
</protein>
<dbReference type="Pfam" id="PF00248">
    <property type="entry name" value="Aldo_ket_red"/>
    <property type="match status" value="1"/>
</dbReference>
<evidence type="ECO:0000313" key="3">
    <source>
        <dbReference type="Proteomes" id="UP000615326"/>
    </source>
</evidence>
<evidence type="ECO:0000259" key="1">
    <source>
        <dbReference type="Pfam" id="PF00248"/>
    </source>
</evidence>
<dbReference type="EMBL" id="WOSW01000026">
    <property type="protein sequence ID" value="NHO33363.1"/>
    <property type="molecule type" value="Genomic_DNA"/>
</dbReference>
<dbReference type="PANTHER" id="PTHR43638">
    <property type="entry name" value="OXIDOREDUCTASE, ALDO/KETO REDUCTASE FAMILY PROTEIN"/>
    <property type="match status" value="1"/>
</dbReference>